<keyword evidence="3 9" id="KW-1003">Cell membrane</keyword>
<feature type="binding site" evidence="9">
    <location>
        <position position="146"/>
    </location>
    <ligand>
        <name>Mg(2+)</name>
        <dbReference type="ChEBI" id="CHEBI:18420"/>
        <label>1</label>
    </ligand>
</feature>
<dbReference type="Pfam" id="PF00459">
    <property type="entry name" value="Inositol_P"/>
    <property type="match status" value="1"/>
</dbReference>
<dbReference type="SUPFAM" id="SSF56655">
    <property type="entry name" value="Carbohydrate phosphatase"/>
    <property type="match status" value="1"/>
</dbReference>
<comment type="subcellular location">
    <subcellularLocation>
        <location evidence="9">Cell inner membrane</location>
        <topology evidence="9">Peripheral membrane protein</topology>
        <orientation evidence="9">Cytoplasmic side</orientation>
    </subcellularLocation>
</comment>
<evidence type="ECO:0000256" key="3">
    <source>
        <dbReference type="ARBA" id="ARBA00022475"/>
    </source>
</evidence>
<evidence type="ECO:0000256" key="8">
    <source>
        <dbReference type="ARBA" id="ARBA00023136"/>
    </source>
</evidence>
<accession>Q0I532</accession>
<feature type="binding site" evidence="9">
    <location>
        <position position="144"/>
    </location>
    <ligand>
        <name>Mg(2+)</name>
        <dbReference type="ChEBI" id="CHEBI:18420"/>
        <label>1</label>
    </ligand>
</feature>
<protein>
    <recommendedName>
        <fullName evidence="9">3'(2'),5'-bisphosphate nucleotidase CysQ</fullName>
        <ecNumber evidence="9">3.1.3.7</ecNumber>
    </recommendedName>
    <alternativeName>
        <fullName evidence="9">3'(2'),5-bisphosphonucleoside 3'(2')-phosphohydrolase</fullName>
    </alternativeName>
    <alternativeName>
        <fullName evidence="9">3'-phosphoadenosine 5'-phosphate phosphatase</fullName>
        <shortName evidence="9">PAP phosphatase</shortName>
    </alternativeName>
</protein>
<comment type="function">
    <text evidence="9">Converts adenosine-3',5'-bisphosphate (PAP) to AMP.</text>
</comment>
<evidence type="ECO:0000256" key="10">
    <source>
        <dbReference type="PIRSR" id="PIRSR600760-2"/>
    </source>
</evidence>
<dbReference type="GO" id="GO:0005886">
    <property type="term" value="C:plasma membrane"/>
    <property type="evidence" value="ECO:0007669"/>
    <property type="project" value="UniProtKB-SubCell"/>
</dbReference>
<dbReference type="GO" id="GO:0050427">
    <property type="term" value="P:3'-phosphoadenosine 5'-phosphosulfate metabolic process"/>
    <property type="evidence" value="ECO:0007669"/>
    <property type="project" value="TreeGrafter"/>
</dbReference>
<feature type="binding site" evidence="9">
    <location>
        <begin position="146"/>
        <end position="149"/>
    </location>
    <ligand>
        <name>substrate</name>
    </ligand>
</feature>
<dbReference type="PANTHER" id="PTHR43028">
    <property type="entry name" value="3'(2'),5'-BISPHOSPHATE NUCLEOTIDASE 1"/>
    <property type="match status" value="1"/>
</dbReference>
<dbReference type="HOGENOM" id="CLU_044118_3_0_6"/>
<feature type="binding site" evidence="9">
    <location>
        <position position="124"/>
    </location>
    <ligand>
        <name>Mg(2+)</name>
        <dbReference type="ChEBI" id="CHEBI:18420"/>
        <label>1</label>
    </ligand>
</feature>
<keyword evidence="7 9" id="KW-0460">Magnesium</keyword>
<feature type="binding site" evidence="10">
    <location>
        <position position="124"/>
    </location>
    <ligand>
        <name>Mg(2+)</name>
        <dbReference type="ChEBI" id="CHEBI:18420"/>
        <label>1</label>
        <note>catalytic</note>
    </ligand>
</feature>
<dbReference type="HAMAP" id="MF_02095">
    <property type="entry name" value="CysQ"/>
    <property type="match status" value="1"/>
</dbReference>
<dbReference type="eggNOG" id="COG1218">
    <property type="taxonomic scope" value="Bacteria"/>
</dbReference>
<dbReference type="GO" id="GO:0046854">
    <property type="term" value="P:phosphatidylinositol phosphate biosynthetic process"/>
    <property type="evidence" value="ECO:0007669"/>
    <property type="project" value="InterPro"/>
</dbReference>
<feature type="binding site" evidence="9">
    <location>
        <position position="271"/>
    </location>
    <ligand>
        <name>Mg(2+)</name>
        <dbReference type="ChEBI" id="CHEBI:18420"/>
        <label>2</label>
    </ligand>
</feature>
<name>Q0I532_HISS1</name>
<evidence type="ECO:0000256" key="9">
    <source>
        <dbReference type="HAMAP-Rule" id="MF_02095"/>
    </source>
</evidence>
<evidence type="ECO:0000256" key="5">
    <source>
        <dbReference type="ARBA" id="ARBA00022723"/>
    </source>
</evidence>
<dbReference type="CDD" id="cd01638">
    <property type="entry name" value="CysQ"/>
    <property type="match status" value="1"/>
</dbReference>
<dbReference type="PROSITE" id="PS00629">
    <property type="entry name" value="IMP_1"/>
    <property type="match status" value="1"/>
</dbReference>
<evidence type="ECO:0000256" key="7">
    <source>
        <dbReference type="ARBA" id="ARBA00022842"/>
    </source>
</evidence>
<comment type="cofactor">
    <cofactor evidence="9 10">
        <name>Mg(2+)</name>
        <dbReference type="ChEBI" id="CHEBI:18420"/>
    </cofactor>
</comment>
<comment type="similarity">
    <text evidence="2 9">Belongs to the inositol monophosphatase superfamily. CysQ family.</text>
</comment>
<evidence type="ECO:0000256" key="1">
    <source>
        <dbReference type="ARBA" id="ARBA00001625"/>
    </source>
</evidence>
<dbReference type="Gene3D" id="3.30.540.10">
    <property type="entry name" value="Fructose-1,6-Bisphosphatase, subunit A, domain 1"/>
    <property type="match status" value="1"/>
</dbReference>
<dbReference type="AlphaFoldDB" id="Q0I532"/>
<dbReference type="PANTHER" id="PTHR43028:SF7">
    <property type="entry name" value="3'(2'),5'-BISPHOSPHATE NUCLEOTIDASE CYSQ"/>
    <property type="match status" value="1"/>
</dbReference>
<dbReference type="InterPro" id="IPR020583">
    <property type="entry name" value="Inositol_monoP_metal-BS"/>
</dbReference>
<dbReference type="EC" id="3.1.3.7" evidence="9"/>
<feature type="binding site" evidence="10">
    <location>
        <position position="144"/>
    </location>
    <ligand>
        <name>Mg(2+)</name>
        <dbReference type="ChEBI" id="CHEBI:18420"/>
        <label>1</label>
        <note>catalytic</note>
    </ligand>
</feature>
<dbReference type="PROSITE" id="PS00630">
    <property type="entry name" value="IMP_2"/>
    <property type="match status" value="1"/>
</dbReference>
<dbReference type="GO" id="GO:0008441">
    <property type="term" value="F:3'(2'),5'-bisphosphate nucleotidase activity"/>
    <property type="evidence" value="ECO:0007669"/>
    <property type="project" value="UniProtKB-UniRule"/>
</dbReference>
<dbReference type="Gene3D" id="3.40.190.80">
    <property type="match status" value="1"/>
</dbReference>
<feature type="binding site" evidence="10">
    <location>
        <position position="147"/>
    </location>
    <ligand>
        <name>Mg(2+)</name>
        <dbReference type="ChEBI" id="CHEBI:18420"/>
        <label>1</label>
        <note>catalytic</note>
    </ligand>
</feature>
<sequence length="324" mass="36837">MFYKSVQPIAIYRAEYYHLFPWVNAVLPYLSFRSVKIRGMIGGLKTFVKGKIMNELKSQVLLEKVLQIAHQAGDYLNLFYNGEIDFQINIKSDNTPITNADLFVNQFLIEKLTALTPHIPVLSEESCQISFSDRRRWRTYWLIDPLDGTQQFINRTDQFAVLIALIHQNRSMLGIIHAPVLKQTYYALQGHGTYKQTEHSLQTLSARKFGLNHTVKIAVGSKNAEQKVRSILSSNYQYEFITYGSSGLKTALVAEGSADCYIRLGQTGEWDTAAAEAILSEIGGGIRDTQFNALTYNKRPSLINPDFIMVSDISADWKKIFQFN</sequence>
<keyword evidence="5 9" id="KW-0479">Metal-binding</keyword>
<feature type="binding site" evidence="9">
    <location>
        <position position="147"/>
    </location>
    <ligand>
        <name>Mg(2+)</name>
        <dbReference type="ChEBI" id="CHEBI:18420"/>
        <label>2</label>
    </ligand>
</feature>
<dbReference type="GO" id="GO:0000287">
    <property type="term" value="F:magnesium ion binding"/>
    <property type="evidence" value="ECO:0007669"/>
    <property type="project" value="UniProtKB-UniRule"/>
</dbReference>
<dbReference type="PRINTS" id="PR00377">
    <property type="entry name" value="IMPHPHTASES"/>
</dbReference>
<feature type="binding site" evidence="10">
    <location>
        <position position="146"/>
    </location>
    <ligand>
        <name>Mg(2+)</name>
        <dbReference type="ChEBI" id="CHEBI:18420"/>
        <label>1</label>
        <note>catalytic</note>
    </ligand>
</feature>
<dbReference type="KEGG" id="hso:HS_1650"/>
<evidence type="ECO:0000256" key="2">
    <source>
        <dbReference type="ARBA" id="ARBA00005289"/>
    </source>
</evidence>
<keyword evidence="6 9" id="KW-0378">Hydrolase</keyword>
<comment type="catalytic activity">
    <reaction evidence="1 9">
        <text>adenosine 3',5'-bisphosphate + H2O = AMP + phosphate</text>
        <dbReference type="Rhea" id="RHEA:10040"/>
        <dbReference type="ChEBI" id="CHEBI:15377"/>
        <dbReference type="ChEBI" id="CHEBI:43474"/>
        <dbReference type="ChEBI" id="CHEBI:58343"/>
        <dbReference type="ChEBI" id="CHEBI:456215"/>
        <dbReference type="EC" id="3.1.3.7"/>
    </reaction>
</comment>
<keyword evidence="8 9" id="KW-0472">Membrane</keyword>
<dbReference type="InterPro" id="IPR050725">
    <property type="entry name" value="CysQ/Inositol_MonoPase"/>
</dbReference>
<dbReference type="NCBIfam" id="TIGR01331">
    <property type="entry name" value="bisphos_cysQ"/>
    <property type="match status" value="1"/>
</dbReference>
<evidence type="ECO:0000256" key="6">
    <source>
        <dbReference type="ARBA" id="ARBA00022801"/>
    </source>
</evidence>
<evidence type="ECO:0000256" key="4">
    <source>
        <dbReference type="ARBA" id="ARBA00022519"/>
    </source>
</evidence>
<keyword evidence="4 9" id="KW-0997">Cell inner membrane</keyword>
<dbReference type="InterPro" id="IPR000760">
    <property type="entry name" value="Inositol_monophosphatase-like"/>
</dbReference>
<dbReference type="EMBL" id="CP000436">
    <property type="protein sequence ID" value="ABI25918.1"/>
    <property type="molecule type" value="Genomic_DNA"/>
</dbReference>
<feature type="binding site" evidence="9">
    <location>
        <position position="124"/>
    </location>
    <ligand>
        <name>substrate</name>
    </ligand>
</feature>
<reference evidence="11" key="1">
    <citation type="submission" date="2006-08" db="EMBL/GenBank/DDBJ databases">
        <title>Complete genome sequence of Haemophilus somnus 129PT.</title>
        <authorList>
            <person name="Copeland A."/>
            <person name="Lucas S."/>
            <person name="Lapidus A."/>
            <person name="Barry K."/>
            <person name="Glavina del Rio T."/>
            <person name="Hammon N."/>
            <person name="Dalin E."/>
            <person name="Tice H."/>
            <person name="Pitluck S."/>
            <person name="Brettin T.S."/>
            <person name="Bruce D."/>
            <person name="Challacombe J.F."/>
            <person name="Chertkov O."/>
            <person name="Detter J.C."/>
            <person name="Gilna P."/>
            <person name="Han S."/>
            <person name="Misra M."/>
            <person name="Tapia R."/>
            <person name="Thayer N.N."/>
            <person name="Xie G."/>
            <person name="Inzana T.J."/>
            <person name="Duncan A.J."/>
            <person name="Siddaramppa S."/>
            <person name="Richardson P."/>
        </authorList>
    </citation>
    <scope>NUCLEOTIDE SEQUENCE</scope>
    <source>
        <strain evidence="11">129PT</strain>
    </source>
</reference>
<feature type="binding site" evidence="10">
    <location>
        <position position="271"/>
    </location>
    <ligand>
        <name>Mg(2+)</name>
        <dbReference type="ChEBI" id="CHEBI:18420"/>
        <label>1</label>
        <note>catalytic</note>
    </ligand>
</feature>
<proteinExistence type="inferred from homology"/>
<dbReference type="InterPro" id="IPR006240">
    <property type="entry name" value="CysQ"/>
</dbReference>
<organism evidence="11">
    <name type="scientific">Histophilus somni (strain 129Pt)</name>
    <name type="common">Haemophilus somnus</name>
    <dbReference type="NCBI Taxonomy" id="205914"/>
    <lineage>
        <taxon>Bacteria</taxon>
        <taxon>Pseudomonadati</taxon>
        <taxon>Pseudomonadota</taxon>
        <taxon>Gammaproteobacteria</taxon>
        <taxon>Pasteurellales</taxon>
        <taxon>Pasteurellaceae</taxon>
        <taxon>Histophilus</taxon>
    </lineage>
</organism>
<feature type="binding site" evidence="9">
    <location>
        <position position="144"/>
    </location>
    <ligand>
        <name>Mg(2+)</name>
        <dbReference type="ChEBI" id="CHEBI:18420"/>
        <label>2</label>
    </ligand>
</feature>
<feature type="binding site" evidence="9">
    <location>
        <position position="271"/>
    </location>
    <ligand>
        <name>substrate</name>
    </ligand>
</feature>
<dbReference type="GO" id="GO:0000103">
    <property type="term" value="P:sulfate assimilation"/>
    <property type="evidence" value="ECO:0007669"/>
    <property type="project" value="TreeGrafter"/>
</dbReference>
<dbReference type="InterPro" id="IPR020550">
    <property type="entry name" value="Inositol_monophosphatase_CS"/>
</dbReference>
<evidence type="ECO:0000313" key="11">
    <source>
        <dbReference type="EMBL" id="ABI25918.1"/>
    </source>
</evidence>
<gene>
    <name evidence="9 11" type="primary">cysQ</name>
    <name evidence="11" type="ordered locus">HS_1650</name>
</gene>